<name>A0A2S9YQ85_9BACT</name>
<sequence>MNPLMAPFRTLNYCGRIWRNPWYTFSMGWTTSTDVNGNIHVRFGGYLDAKGGVNSANEVLRLLEGQARDLVLNVANMTGYHRGARLAWQGLLWDHRGLIRRIVMIGADAAIHMTGRVIARHLGVPLSVIPAERIVELDAPVRRTREHSNSGSGVWDITRPVSTPLPTPAAKQPGSGEQSGQQP</sequence>
<evidence type="ECO:0000313" key="2">
    <source>
        <dbReference type="EMBL" id="PRQ07246.1"/>
    </source>
</evidence>
<dbReference type="EMBL" id="PVNL01000057">
    <property type="protein sequence ID" value="PRQ07246.1"/>
    <property type="molecule type" value="Genomic_DNA"/>
</dbReference>
<dbReference type="AlphaFoldDB" id="A0A2S9YQ85"/>
<organism evidence="2 3">
    <name type="scientific">Enhygromyxa salina</name>
    <dbReference type="NCBI Taxonomy" id="215803"/>
    <lineage>
        <taxon>Bacteria</taxon>
        <taxon>Pseudomonadati</taxon>
        <taxon>Myxococcota</taxon>
        <taxon>Polyangia</taxon>
        <taxon>Nannocystales</taxon>
        <taxon>Nannocystaceae</taxon>
        <taxon>Enhygromyxa</taxon>
    </lineage>
</organism>
<evidence type="ECO:0000256" key="1">
    <source>
        <dbReference type="SAM" id="MobiDB-lite"/>
    </source>
</evidence>
<comment type="caution">
    <text evidence="2">The sequence shown here is derived from an EMBL/GenBank/DDBJ whole genome shotgun (WGS) entry which is preliminary data.</text>
</comment>
<gene>
    <name evidence="2" type="ORF">ENSA7_29530</name>
</gene>
<proteinExistence type="predicted"/>
<feature type="compositionally biased region" description="Low complexity" evidence="1">
    <location>
        <begin position="172"/>
        <end position="183"/>
    </location>
</feature>
<protein>
    <submittedName>
        <fullName evidence="2">Uncharacterized protein</fullName>
    </submittedName>
</protein>
<evidence type="ECO:0000313" key="3">
    <source>
        <dbReference type="Proteomes" id="UP000238823"/>
    </source>
</evidence>
<dbReference type="Proteomes" id="UP000238823">
    <property type="component" value="Unassembled WGS sequence"/>
</dbReference>
<feature type="region of interest" description="Disordered" evidence="1">
    <location>
        <begin position="142"/>
        <end position="183"/>
    </location>
</feature>
<reference evidence="2 3" key="1">
    <citation type="submission" date="2018-03" db="EMBL/GenBank/DDBJ databases">
        <title>Draft Genome Sequences of the Obligatory Marine Myxobacteria Enhygromyxa salina SWB007.</title>
        <authorList>
            <person name="Poehlein A."/>
            <person name="Moghaddam J.A."/>
            <person name="Harms H."/>
            <person name="Alanjari M."/>
            <person name="Koenig G.M."/>
            <person name="Daniel R."/>
            <person name="Schaeberle T.F."/>
        </authorList>
    </citation>
    <scope>NUCLEOTIDE SEQUENCE [LARGE SCALE GENOMIC DNA]</scope>
    <source>
        <strain evidence="2 3">SWB007</strain>
    </source>
</reference>
<accession>A0A2S9YQ85</accession>